<accession>A0ABV0MME5</accession>
<evidence type="ECO:0000313" key="3">
    <source>
        <dbReference type="EMBL" id="MEQ2160268.1"/>
    </source>
</evidence>
<dbReference type="Proteomes" id="UP001476798">
    <property type="component" value="Unassembled WGS sequence"/>
</dbReference>
<reference evidence="3 4" key="1">
    <citation type="submission" date="2021-06" db="EMBL/GenBank/DDBJ databases">
        <authorList>
            <person name="Palmer J.M."/>
        </authorList>
    </citation>
    <scope>NUCLEOTIDE SEQUENCE [LARGE SCALE GENOMIC DNA]</scope>
    <source>
        <strain evidence="3 4">GA_2019</strain>
        <tissue evidence="3">Muscle</tissue>
    </source>
</reference>
<name>A0ABV0MME5_9TELE</name>
<feature type="chain" id="PRO_5047103868" description="Secreted protein" evidence="2">
    <location>
        <begin position="23"/>
        <end position="132"/>
    </location>
</feature>
<organism evidence="3 4">
    <name type="scientific">Goodea atripinnis</name>
    <dbReference type="NCBI Taxonomy" id="208336"/>
    <lineage>
        <taxon>Eukaryota</taxon>
        <taxon>Metazoa</taxon>
        <taxon>Chordata</taxon>
        <taxon>Craniata</taxon>
        <taxon>Vertebrata</taxon>
        <taxon>Euteleostomi</taxon>
        <taxon>Actinopterygii</taxon>
        <taxon>Neopterygii</taxon>
        <taxon>Teleostei</taxon>
        <taxon>Neoteleostei</taxon>
        <taxon>Acanthomorphata</taxon>
        <taxon>Ovalentaria</taxon>
        <taxon>Atherinomorphae</taxon>
        <taxon>Cyprinodontiformes</taxon>
        <taxon>Goodeidae</taxon>
        <taxon>Goodea</taxon>
    </lineage>
</organism>
<dbReference type="EMBL" id="JAHRIO010005654">
    <property type="protein sequence ID" value="MEQ2160268.1"/>
    <property type="molecule type" value="Genomic_DNA"/>
</dbReference>
<evidence type="ECO:0000313" key="4">
    <source>
        <dbReference type="Proteomes" id="UP001476798"/>
    </source>
</evidence>
<protein>
    <recommendedName>
        <fullName evidence="5">Secreted protein</fullName>
    </recommendedName>
</protein>
<gene>
    <name evidence="3" type="ORF">GOODEAATRI_031875</name>
</gene>
<feature type="signal peptide" evidence="2">
    <location>
        <begin position="1"/>
        <end position="22"/>
    </location>
</feature>
<feature type="region of interest" description="Disordered" evidence="1">
    <location>
        <begin position="113"/>
        <end position="132"/>
    </location>
</feature>
<evidence type="ECO:0000256" key="2">
    <source>
        <dbReference type="SAM" id="SignalP"/>
    </source>
</evidence>
<sequence>MHPHLAVQLCLLPFHLIELGLQSLILIGQHLEPILQGGPFLLMTTNQFTVDLGFELDLSELSLGLCLPQSDRHQLVLQFVHRVLLRGFLPVASAAASTAATRHVMLQEQKVNDRNSAVSAERKQMNMPGNGG</sequence>
<evidence type="ECO:0008006" key="5">
    <source>
        <dbReference type="Google" id="ProtNLM"/>
    </source>
</evidence>
<keyword evidence="2" id="KW-0732">Signal</keyword>
<evidence type="ECO:0000256" key="1">
    <source>
        <dbReference type="SAM" id="MobiDB-lite"/>
    </source>
</evidence>
<proteinExistence type="predicted"/>
<keyword evidence="4" id="KW-1185">Reference proteome</keyword>
<comment type="caution">
    <text evidence="3">The sequence shown here is derived from an EMBL/GenBank/DDBJ whole genome shotgun (WGS) entry which is preliminary data.</text>
</comment>